<feature type="binding site" evidence="5">
    <location>
        <position position="99"/>
    </location>
    <ligand>
        <name>substrate</name>
    </ligand>
</feature>
<dbReference type="PRINTS" id="PR00082">
    <property type="entry name" value="GLFDHDRGNASE"/>
</dbReference>
<feature type="binding site" evidence="5">
    <location>
        <position position="226"/>
    </location>
    <ligand>
        <name>NAD(+)</name>
        <dbReference type="ChEBI" id="CHEBI:57540"/>
    </ligand>
</feature>
<feature type="domain" description="Glutamate/phenylalanine/leucine/valine/L-tryptophan dehydrogenase C-terminal" evidence="8">
    <location>
        <begin position="188"/>
        <end position="422"/>
    </location>
</feature>
<dbReference type="InterPro" id="IPR046346">
    <property type="entry name" value="Aminoacid_DH-like_N_sf"/>
</dbReference>
<proteinExistence type="inferred from homology"/>
<keyword evidence="5" id="KW-0547">Nucleotide-binding</keyword>
<sequence>MAVQKRTSTNVLLHTALQNFYSAAEEMGLEDGLVEVLSRPERAICVSVPVKMDDGSVRVFNGYRVQHSTVCGPAKGGLRFHPDVNLEECEALASLMTWKCSLAGIPYGGGKGGIAVDPFELSPREREMMTRTFAARIAPFIGDWTDVPAPDVNTGGPEMVWIMDTISKLRGKLEPGVVTGKPITYWGSKGRTAATGLGVSTCVLELLKRKGIDPKDATVIVQGFGNVGHYNALFLQQAGCKIVGISDITGGYYNPKGIDVVAAKAHVEKHPKRILEGYDEPGLQKMDGNAILEQECLVLSPCALEGVINEKNAGKLKCKYIVEGANGPTKPEGDKILDERGILVVPDFLANSGGVIGSYFEWVQDLAGFFWTEEEYNSRLVPIMKDNFKRVWDYAEEHNVKMRRAAFLVAIKRVADGLRTKGFFL</sequence>
<dbReference type="GeneID" id="90983956"/>
<dbReference type="InterPro" id="IPR006095">
    <property type="entry name" value="Glu/Leu/Phe/Val/Trp_DH"/>
</dbReference>
<dbReference type="Gene3D" id="3.40.50.720">
    <property type="entry name" value="NAD(P)-binding Rossmann-like Domain"/>
    <property type="match status" value="1"/>
</dbReference>
<dbReference type="Proteomes" id="UP000027665">
    <property type="component" value="Unassembled WGS sequence"/>
</dbReference>
<evidence type="ECO:0000256" key="5">
    <source>
        <dbReference type="PIRSR" id="PIRSR000185-2"/>
    </source>
</evidence>
<feature type="site" description="Important for catalysis" evidence="6">
    <location>
        <position position="151"/>
    </location>
</feature>
<organism evidence="9 10">
    <name type="scientific">Synergistes jonesii</name>
    <dbReference type="NCBI Taxonomy" id="2754"/>
    <lineage>
        <taxon>Bacteria</taxon>
        <taxon>Thermotogati</taxon>
        <taxon>Synergistota</taxon>
        <taxon>Synergistia</taxon>
        <taxon>Synergistales</taxon>
        <taxon>Synergistaceae</taxon>
        <taxon>Synergistes</taxon>
    </lineage>
</organism>
<dbReference type="EMBL" id="JMKI01000036">
    <property type="protein sequence ID" value="KEJ92068.1"/>
    <property type="molecule type" value="Genomic_DNA"/>
</dbReference>
<reference evidence="9 10" key="1">
    <citation type="submission" date="2014-04" db="EMBL/GenBank/DDBJ databases">
        <title>Draft Genome Sequence of Synergistes jonesii.</title>
        <authorList>
            <person name="Coil D.A."/>
            <person name="Eisen J.A."/>
            <person name="Holland-Moritz H.E."/>
        </authorList>
    </citation>
    <scope>NUCLEOTIDE SEQUENCE [LARGE SCALE GENOMIC DNA]</scope>
    <source>
        <strain evidence="9 10">78-1</strain>
    </source>
</reference>
<dbReference type="GO" id="GO:0004352">
    <property type="term" value="F:glutamate dehydrogenase (NAD+) activity"/>
    <property type="evidence" value="ECO:0007669"/>
    <property type="project" value="TreeGrafter"/>
</dbReference>
<feature type="active site" description="Proton donor" evidence="4">
    <location>
        <position position="111"/>
    </location>
</feature>
<feature type="binding site" evidence="5">
    <location>
        <position position="75"/>
    </location>
    <ligand>
        <name>substrate</name>
    </ligand>
</feature>
<comment type="similarity">
    <text evidence="1 3 7">Belongs to the Glu/Leu/Phe/Val dehydrogenases family.</text>
</comment>
<keyword evidence="10" id="KW-1185">Reference proteome</keyword>
<dbReference type="InterPro" id="IPR033922">
    <property type="entry name" value="NAD_bind_Glu_DH"/>
</dbReference>
<evidence type="ECO:0000256" key="1">
    <source>
        <dbReference type="ARBA" id="ARBA00006382"/>
    </source>
</evidence>
<keyword evidence="2 3" id="KW-0560">Oxidoreductase</keyword>
<dbReference type="OrthoDB" id="9803297at2"/>
<name>A0A073IP03_9BACT</name>
<dbReference type="InterPro" id="IPR033524">
    <property type="entry name" value="Glu/Leu/Phe/Val_DH_AS"/>
</dbReference>
<dbReference type="eggNOG" id="COG0334">
    <property type="taxonomic scope" value="Bacteria"/>
</dbReference>
<dbReference type="PANTHER" id="PTHR11606:SF13">
    <property type="entry name" value="GLUTAMATE DEHYDROGENASE 1, MITOCHONDRIAL"/>
    <property type="match status" value="1"/>
</dbReference>
<dbReference type="InterPro" id="IPR006097">
    <property type="entry name" value="Glu/Leu/Phe/Val/Trp_DH_dimer"/>
</dbReference>
<dbReference type="PANTHER" id="PTHR11606">
    <property type="entry name" value="GLUTAMATE DEHYDROGENASE"/>
    <property type="match status" value="1"/>
</dbReference>
<evidence type="ECO:0000313" key="10">
    <source>
        <dbReference type="Proteomes" id="UP000027665"/>
    </source>
</evidence>
<evidence type="ECO:0000256" key="3">
    <source>
        <dbReference type="PIRNR" id="PIRNR000185"/>
    </source>
</evidence>
<dbReference type="Gene3D" id="3.40.50.10860">
    <property type="entry name" value="Leucine Dehydrogenase, chain A, domain 1"/>
    <property type="match status" value="1"/>
</dbReference>
<dbReference type="AlphaFoldDB" id="A0A073IP03"/>
<dbReference type="RefSeq" id="WP_037976838.1">
    <property type="nucleotide sequence ID" value="NZ_CAMETI010000053.1"/>
</dbReference>
<evidence type="ECO:0000256" key="4">
    <source>
        <dbReference type="PIRSR" id="PIRSR000185-1"/>
    </source>
</evidence>
<dbReference type="SUPFAM" id="SSF53223">
    <property type="entry name" value="Aminoacid dehydrogenase-like, N-terminal domain"/>
    <property type="match status" value="1"/>
</dbReference>
<accession>A0A073IP03</accession>
<dbReference type="PIRSF" id="PIRSF000185">
    <property type="entry name" value="Glu_DH"/>
    <property type="match status" value="1"/>
</dbReference>
<evidence type="ECO:0000256" key="2">
    <source>
        <dbReference type="ARBA" id="ARBA00023002"/>
    </source>
</evidence>
<dbReference type="InterPro" id="IPR006096">
    <property type="entry name" value="Glu/Leu/Phe/Val/Trp_DH_C"/>
</dbReference>
<keyword evidence="5" id="KW-0520">NAD</keyword>
<comment type="caution">
    <text evidence="9">The sequence shown here is derived from an EMBL/GenBank/DDBJ whole genome shotgun (WGS) entry which is preliminary data.</text>
</comment>
<dbReference type="InterPro" id="IPR036291">
    <property type="entry name" value="NAD(P)-bd_dom_sf"/>
</dbReference>
<dbReference type="GO" id="GO:0006538">
    <property type="term" value="P:L-glutamate catabolic process"/>
    <property type="evidence" value="ECO:0007669"/>
    <property type="project" value="TreeGrafter"/>
</dbReference>
<dbReference type="STRING" id="2754.EH55_06720"/>
<dbReference type="CDD" id="cd01076">
    <property type="entry name" value="NAD_bind_1_Glu_DH"/>
    <property type="match status" value="1"/>
</dbReference>
<gene>
    <name evidence="9" type="ORF">EH55_06720</name>
</gene>
<dbReference type="SMART" id="SM00839">
    <property type="entry name" value="ELFV_dehydrog"/>
    <property type="match status" value="1"/>
</dbReference>
<dbReference type="PROSITE" id="PS00074">
    <property type="entry name" value="GLFV_DEHYDROGENASE"/>
    <property type="match status" value="1"/>
</dbReference>
<dbReference type="PATRIC" id="fig|2754.20.peg.2030"/>
<dbReference type="Pfam" id="PF00208">
    <property type="entry name" value="ELFV_dehydrog"/>
    <property type="match status" value="1"/>
</dbReference>
<protein>
    <recommendedName>
        <fullName evidence="3">Glutamate dehydrogenase</fullName>
    </recommendedName>
</protein>
<evidence type="ECO:0000256" key="6">
    <source>
        <dbReference type="PIRSR" id="PIRSR000185-3"/>
    </source>
</evidence>
<feature type="binding site" evidence="5">
    <location>
        <position position="195"/>
    </location>
    <ligand>
        <name>NAD(+)</name>
        <dbReference type="ChEBI" id="CHEBI:57540"/>
    </ligand>
</feature>
<evidence type="ECO:0000256" key="7">
    <source>
        <dbReference type="RuleBase" id="RU004417"/>
    </source>
</evidence>
<dbReference type="SUPFAM" id="SSF51735">
    <property type="entry name" value="NAD(P)-binding Rossmann-fold domains"/>
    <property type="match status" value="1"/>
</dbReference>
<dbReference type="InterPro" id="IPR014362">
    <property type="entry name" value="Glu_DH"/>
</dbReference>
<dbReference type="Pfam" id="PF02812">
    <property type="entry name" value="ELFV_dehydrog_N"/>
    <property type="match status" value="1"/>
</dbReference>
<evidence type="ECO:0000313" key="9">
    <source>
        <dbReference type="EMBL" id="KEJ92068.1"/>
    </source>
</evidence>
<dbReference type="GO" id="GO:0000166">
    <property type="term" value="F:nucleotide binding"/>
    <property type="evidence" value="ECO:0007669"/>
    <property type="project" value="UniProtKB-KW"/>
</dbReference>
<evidence type="ECO:0000259" key="8">
    <source>
        <dbReference type="SMART" id="SM00839"/>
    </source>
</evidence>
<feature type="binding site" evidence="5">
    <location>
        <position position="358"/>
    </location>
    <ligand>
        <name>substrate</name>
    </ligand>
</feature>